<sequence length="87" mass="10320">MNKTMEYRKQFGRALRELRKIYTGKTLRMFAYEYDIPCATLSRIENGQREAQLTTLKRIAEGFGWDFGDFIAKVEDKMPDKFVLKDE</sequence>
<dbReference type="EMBL" id="JADIND010000093">
    <property type="protein sequence ID" value="MBO8430619.1"/>
    <property type="molecule type" value="Genomic_DNA"/>
</dbReference>
<dbReference type="Gene3D" id="1.10.260.40">
    <property type="entry name" value="lambda repressor-like DNA-binding domains"/>
    <property type="match status" value="1"/>
</dbReference>
<dbReference type="Pfam" id="PF13560">
    <property type="entry name" value="HTH_31"/>
    <property type="match status" value="1"/>
</dbReference>
<reference evidence="2" key="1">
    <citation type="submission" date="2020-10" db="EMBL/GenBank/DDBJ databases">
        <authorList>
            <person name="Gilroy R."/>
        </authorList>
    </citation>
    <scope>NUCLEOTIDE SEQUENCE</scope>
    <source>
        <strain evidence="2">10192</strain>
    </source>
</reference>
<dbReference type="InterPro" id="IPR001387">
    <property type="entry name" value="Cro/C1-type_HTH"/>
</dbReference>
<protein>
    <submittedName>
        <fullName evidence="2">Helix-turn-helix transcriptional regulator</fullName>
    </submittedName>
</protein>
<reference evidence="2" key="2">
    <citation type="journal article" date="2021" name="PeerJ">
        <title>Extensive microbial diversity within the chicken gut microbiome revealed by metagenomics and culture.</title>
        <authorList>
            <person name="Gilroy R."/>
            <person name="Ravi A."/>
            <person name="Getino M."/>
            <person name="Pursley I."/>
            <person name="Horton D.L."/>
            <person name="Alikhan N.F."/>
            <person name="Baker D."/>
            <person name="Gharbi K."/>
            <person name="Hall N."/>
            <person name="Watson M."/>
            <person name="Adriaenssens E.M."/>
            <person name="Foster-Nyarko E."/>
            <person name="Jarju S."/>
            <person name="Secka A."/>
            <person name="Antonio M."/>
            <person name="Oren A."/>
            <person name="Chaudhuri R.R."/>
            <person name="La Ragione R."/>
            <person name="Hildebrand F."/>
            <person name="Pallen M.J."/>
        </authorList>
    </citation>
    <scope>NUCLEOTIDE SEQUENCE</scope>
    <source>
        <strain evidence="2">10192</strain>
    </source>
</reference>
<evidence type="ECO:0000313" key="2">
    <source>
        <dbReference type="EMBL" id="MBO8430619.1"/>
    </source>
</evidence>
<name>A0A9D9DSR5_9BACT</name>
<dbReference type="PROSITE" id="PS50943">
    <property type="entry name" value="HTH_CROC1"/>
    <property type="match status" value="1"/>
</dbReference>
<dbReference type="CDD" id="cd00093">
    <property type="entry name" value="HTH_XRE"/>
    <property type="match status" value="1"/>
</dbReference>
<accession>A0A9D9DSR5</accession>
<organism evidence="2 3">
    <name type="scientific">Candidatus Scatousia excrementipullorum</name>
    <dbReference type="NCBI Taxonomy" id="2840936"/>
    <lineage>
        <taxon>Bacteria</taxon>
        <taxon>Candidatus Scatousia</taxon>
    </lineage>
</organism>
<dbReference type="AlphaFoldDB" id="A0A9D9DSR5"/>
<dbReference type="InterPro" id="IPR010982">
    <property type="entry name" value="Lambda_DNA-bd_dom_sf"/>
</dbReference>
<dbReference type="Proteomes" id="UP000823632">
    <property type="component" value="Unassembled WGS sequence"/>
</dbReference>
<evidence type="ECO:0000313" key="3">
    <source>
        <dbReference type="Proteomes" id="UP000823632"/>
    </source>
</evidence>
<gene>
    <name evidence="2" type="ORF">IAC76_04465</name>
</gene>
<dbReference type="SUPFAM" id="SSF47413">
    <property type="entry name" value="lambda repressor-like DNA-binding domains"/>
    <property type="match status" value="1"/>
</dbReference>
<dbReference type="SMART" id="SM00530">
    <property type="entry name" value="HTH_XRE"/>
    <property type="match status" value="1"/>
</dbReference>
<evidence type="ECO:0000259" key="1">
    <source>
        <dbReference type="PROSITE" id="PS50943"/>
    </source>
</evidence>
<feature type="domain" description="HTH cro/C1-type" evidence="1">
    <location>
        <begin position="15"/>
        <end position="70"/>
    </location>
</feature>
<proteinExistence type="predicted"/>
<comment type="caution">
    <text evidence="2">The sequence shown here is derived from an EMBL/GenBank/DDBJ whole genome shotgun (WGS) entry which is preliminary data.</text>
</comment>
<dbReference type="GO" id="GO:0003677">
    <property type="term" value="F:DNA binding"/>
    <property type="evidence" value="ECO:0007669"/>
    <property type="project" value="InterPro"/>
</dbReference>